<protein>
    <submittedName>
        <fullName evidence="1">Uncharacterized protein</fullName>
    </submittedName>
</protein>
<proteinExistence type="predicted"/>
<accession>A0A0K2UXH6</accession>
<name>A0A0K2UXH6_LEPSM</name>
<sequence length="51" mass="5611">MMIHNSLNSKNNCLNGHNNGVVALDGLQLVFLRLVSSLKDLGMIIRFANIT</sequence>
<reference evidence="1" key="1">
    <citation type="submission" date="2014-05" db="EMBL/GenBank/DDBJ databases">
        <authorList>
            <person name="Chronopoulou M."/>
        </authorList>
    </citation>
    <scope>NUCLEOTIDE SEQUENCE</scope>
    <source>
        <tissue evidence="1">Whole organism</tissue>
    </source>
</reference>
<dbReference type="AlphaFoldDB" id="A0A0K2UXH6"/>
<dbReference type="EMBL" id="HACA01025434">
    <property type="protein sequence ID" value="CDW42795.1"/>
    <property type="molecule type" value="Transcribed_RNA"/>
</dbReference>
<organism evidence="1">
    <name type="scientific">Lepeophtheirus salmonis</name>
    <name type="common">Salmon louse</name>
    <name type="synonym">Caligus salmonis</name>
    <dbReference type="NCBI Taxonomy" id="72036"/>
    <lineage>
        <taxon>Eukaryota</taxon>
        <taxon>Metazoa</taxon>
        <taxon>Ecdysozoa</taxon>
        <taxon>Arthropoda</taxon>
        <taxon>Crustacea</taxon>
        <taxon>Multicrustacea</taxon>
        <taxon>Hexanauplia</taxon>
        <taxon>Copepoda</taxon>
        <taxon>Siphonostomatoida</taxon>
        <taxon>Caligidae</taxon>
        <taxon>Lepeophtheirus</taxon>
    </lineage>
</organism>
<evidence type="ECO:0000313" key="1">
    <source>
        <dbReference type="EMBL" id="CDW42795.1"/>
    </source>
</evidence>